<evidence type="ECO:0000256" key="11">
    <source>
        <dbReference type="PROSITE-ProRule" id="PRU00042"/>
    </source>
</evidence>
<dbReference type="Proteomes" id="UP000677054">
    <property type="component" value="Unassembled WGS sequence"/>
</dbReference>
<organism evidence="14">
    <name type="scientific">Darwinula stevensoni</name>
    <dbReference type="NCBI Taxonomy" id="69355"/>
    <lineage>
        <taxon>Eukaryota</taxon>
        <taxon>Metazoa</taxon>
        <taxon>Ecdysozoa</taxon>
        <taxon>Arthropoda</taxon>
        <taxon>Crustacea</taxon>
        <taxon>Oligostraca</taxon>
        <taxon>Ostracoda</taxon>
        <taxon>Podocopa</taxon>
        <taxon>Podocopida</taxon>
        <taxon>Darwinulocopina</taxon>
        <taxon>Darwinuloidea</taxon>
        <taxon>Darwinulidae</taxon>
        <taxon>Darwinula</taxon>
    </lineage>
</organism>
<evidence type="ECO:0000256" key="6">
    <source>
        <dbReference type="ARBA" id="ARBA00022833"/>
    </source>
</evidence>
<dbReference type="SMART" id="SM00355">
    <property type="entry name" value="ZnF_C2H2"/>
    <property type="match status" value="5"/>
</dbReference>
<dbReference type="PANTHER" id="PTHR45718:SF4">
    <property type="entry name" value="TRANSCRIPTIONAL ACTIVATOR CUBITUS INTERRUPTUS"/>
    <property type="match status" value="1"/>
</dbReference>
<dbReference type="PANTHER" id="PTHR45718">
    <property type="entry name" value="TRANSCRIPTIONAL ACTIVATOR CUBITUS INTERRUPTUS"/>
    <property type="match status" value="1"/>
</dbReference>
<evidence type="ECO:0000313" key="14">
    <source>
        <dbReference type="EMBL" id="CAD7251765.1"/>
    </source>
</evidence>
<evidence type="ECO:0000313" key="15">
    <source>
        <dbReference type="Proteomes" id="UP000677054"/>
    </source>
</evidence>
<evidence type="ECO:0000256" key="5">
    <source>
        <dbReference type="ARBA" id="ARBA00022771"/>
    </source>
</evidence>
<keyword evidence="15" id="KW-1185">Reference proteome</keyword>
<feature type="region of interest" description="Disordered" evidence="12">
    <location>
        <begin position="159"/>
        <end position="214"/>
    </location>
</feature>
<dbReference type="FunFam" id="3.30.160.60:FF:000031">
    <property type="entry name" value="GLI family zinc finger 3"/>
    <property type="match status" value="1"/>
</dbReference>
<feature type="compositionally biased region" description="Polar residues" evidence="12">
    <location>
        <begin position="825"/>
        <end position="851"/>
    </location>
</feature>
<feature type="region of interest" description="Disordered" evidence="12">
    <location>
        <begin position="808"/>
        <end position="884"/>
    </location>
</feature>
<dbReference type="FunFam" id="3.30.160.60:FF:000036">
    <property type="entry name" value="GLI family zinc finger 3"/>
    <property type="match status" value="1"/>
</dbReference>
<feature type="compositionally biased region" description="Low complexity" evidence="12">
    <location>
        <begin position="688"/>
        <end position="701"/>
    </location>
</feature>
<dbReference type="PROSITE" id="PS50157">
    <property type="entry name" value="ZINC_FINGER_C2H2_2"/>
    <property type="match status" value="5"/>
</dbReference>
<dbReference type="AlphaFoldDB" id="A0A7R9AD04"/>
<evidence type="ECO:0000256" key="7">
    <source>
        <dbReference type="ARBA" id="ARBA00023015"/>
    </source>
</evidence>
<feature type="domain" description="C2H2-type" evidence="13">
    <location>
        <begin position="315"/>
        <end position="345"/>
    </location>
</feature>
<keyword evidence="8" id="KW-0238">DNA-binding</keyword>
<dbReference type="PROSITE" id="PS00028">
    <property type="entry name" value="ZINC_FINGER_C2H2_1"/>
    <property type="match status" value="4"/>
</dbReference>
<protein>
    <recommendedName>
        <fullName evidence="13">C2H2-type domain-containing protein</fullName>
    </recommendedName>
</protein>
<dbReference type="SUPFAM" id="SSF57667">
    <property type="entry name" value="beta-beta-alpha zinc fingers"/>
    <property type="match status" value="3"/>
</dbReference>
<feature type="domain" description="C2H2-type" evidence="13">
    <location>
        <begin position="219"/>
        <end position="251"/>
    </location>
</feature>
<dbReference type="GO" id="GO:0000981">
    <property type="term" value="F:DNA-binding transcription factor activity, RNA polymerase II-specific"/>
    <property type="evidence" value="ECO:0007669"/>
    <property type="project" value="TreeGrafter"/>
</dbReference>
<feature type="compositionally biased region" description="Gly residues" evidence="12">
    <location>
        <begin position="442"/>
        <end position="451"/>
    </location>
</feature>
<dbReference type="GO" id="GO:0000978">
    <property type="term" value="F:RNA polymerase II cis-regulatory region sequence-specific DNA binding"/>
    <property type="evidence" value="ECO:0007669"/>
    <property type="project" value="TreeGrafter"/>
</dbReference>
<comment type="similarity">
    <text evidence="2">Belongs to the GLI C2H2-type zinc-finger protein family.</text>
</comment>
<evidence type="ECO:0000256" key="2">
    <source>
        <dbReference type="ARBA" id="ARBA00010831"/>
    </source>
</evidence>
<keyword evidence="5 11" id="KW-0863">Zinc-finger</keyword>
<evidence type="ECO:0000256" key="10">
    <source>
        <dbReference type="ARBA" id="ARBA00023242"/>
    </source>
</evidence>
<name>A0A7R9AD04_9CRUS</name>
<dbReference type="Pfam" id="PF00096">
    <property type="entry name" value="zf-C2H2"/>
    <property type="match status" value="2"/>
</dbReference>
<comment type="subcellular location">
    <subcellularLocation>
        <location evidence="1">Nucleus</location>
    </subcellularLocation>
</comment>
<feature type="region of interest" description="Disordered" evidence="12">
    <location>
        <begin position="602"/>
        <end position="708"/>
    </location>
</feature>
<feature type="compositionally biased region" description="Polar residues" evidence="12">
    <location>
        <begin position="416"/>
        <end position="436"/>
    </location>
</feature>
<dbReference type="OrthoDB" id="6382242at2759"/>
<feature type="domain" description="C2H2-type" evidence="13">
    <location>
        <begin position="257"/>
        <end position="284"/>
    </location>
</feature>
<evidence type="ECO:0000256" key="1">
    <source>
        <dbReference type="ARBA" id="ARBA00004123"/>
    </source>
</evidence>
<dbReference type="FunFam" id="3.30.160.60:FF:000019">
    <property type="entry name" value="GLI family zinc finger 3"/>
    <property type="match status" value="1"/>
</dbReference>
<keyword evidence="4" id="KW-0677">Repeat</keyword>
<dbReference type="GO" id="GO:0008270">
    <property type="term" value="F:zinc ion binding"/>
    <property type="evidence" value="ECO:0007669"/>
    <property type="project" value="UniProtKB-KW"/>
</dbReference>
<keyword evidence="7" id="KW-0805">Transcription regulation</keyword>
<dbReference type="Pfam" id="PF23561">
    <property type="entry name" value="zf-C2H2_15"/>
    <property type="match status" value="1"/>
</dbReference>
<dbReference type="FunFam" id="3.30.160.60:FF:000068">
    <property type="entry name" value="GLI family zinc finger 3"/>
    <property type="match status" value="1"/>
</dbReference>
<evidence type="ECO:0000256" key="3">
    <source>
        <dbReference type="ARBA" id="ARBA00022723"/>
    </source>
</evidence>
<proteinExistence type="inferred from homology"/>
<feature type="compositionally biased region" description="Polar residues" evidence="12">
    <location>
        <begin position="456"/>
        <end position="468"/>
    </location>
</feature>
<dbReference type="InterPro" id="IPR013087">
    <property type="entry name" value="Znf_C2H2_type"/>
</dbReference>
<dbReference type="InterPro" id="IPR043359">
    <property type="entry name" value="GLI-like"/>
</dbReference>
<keyword evidence="3" id="KW-0479">Metal-binding</keyword>
<dbReference type="InterPro" id="IPR036236">
    <property type="entry name" value="Znf_C2H2_sf"/>
</dbReference>
<evidence type="ECO:0000256" key="8">
    <source>
        <dbReference type="ARBA" id="ARBA00023125"/>
    </source>
</evidence>
<keyword evidence="9" id="KW-0804">Transcription</keyword>
<feature type="compositionally biased region" description="Pro residues" evidence="12">
    <location>
        <begin position="856"/>
        <end position="870"/>
    </location>
</feature>
<dbReference type="EMBL" id="LR903326">
    <property type="protein sequence ID" value="CAD7251765.1"/>
    <property type="molecule type" value="Genomic_DNA"/>
</dbReference>
<evidence type="ECO:0000256" key="9">
    <source>
        <dbReference type="ARBA" id="ARBA00023163"/>
    </source>
</evidence>
<feature type="domain" description="C2H2-type" evidence="13">
    <location>
        <begin position="285"/>
        <end position="314"/>
    </location>
</feature>
<evidence type="ECO:0000256" key="4">
    <source>
        <dbReference type="ARBA" id="ARBA00022737"/>
    </source>
</evidence>
<sequence>MSTAIRHACDRDAGSRLSTPRPPSHRGGNGGGGGGRKRALSSSPYSDSLDLNAMIRFSPNSLVSFMNGSRSSSGSGSYGHLSGHLSPAYGIPPGVGMGSISHLQQLHQLMRTGSLPGSPHAFLSHAHPLLAPHSPALSQPSLFLAPTHMPCSPQLKAEVEPMKESPSMVTSTVDSDDATKTSSKVKKEATSTTSMTDSGGGSPGAGDKDTEEPGDFVETNCHWKECSREFPTQDDLVKHINNDHIHANKKSFVCRWRDCSREEKPFKAQYMLVVHMRRHTGEKPHKCTFEGCYKAYSRLENLKTHLRSHTGEKPYMCEFPGCTKAFSNASDRAKHQNRTHSNEKPYVCKAPGCTKRYTDPSSLRKHVKTVHGADFYASKKHKGNDHPGYNGGAGTPRPGELGEKGPEPSPALSDLKPTSISSPSMKSEEATSPGTQGSPGLDFGGGVGGDIGSDSAQPISDNLVSTTDGLGDEWDLPEPNDIEVRAFPPFDRPPNLSQPFPAQVFEPAQVPEFAAVTSTAMVSCGGDEVNSNLVDLNARNRFKSRLQTKACMPPVPSGGGMNRRMGVMGDLNRRITDLRMGPANPAQQRKSFPSDLSRTQTLLQGTNRRDSGNSTVSSCYGSMRSSGASQLSSRRNSDGSMASGHAMGSGVQGMSMMGTTMGMTGQGMTPSQRSYMTASPYDPISPGSSRRSSVATQSSVSGRKSVTPFGNMQCQGQVMGMGMGMGVGVGVGMMGQGQGQGQGQVMTRRASDPVRTLDRNFGVPQQAPTLTRHNSYSSFGNVMPGFRKDDTSMANSYLCQEQKRPASQAMAFSPATPAMPASPGYSHQSMPSPYLNTNVPASPYNASNGNTQPSPYNNPQPSPYSNPQPSPYANAPSPYPPQPFNPVYPGTMMVPNTGMPLNNGTPVPPTNPSQNWASQQSYSVFACGHPGANGLRYQAYQQPCPDCQKKTMTQRPNGFMMHQAYPNVNLPDQDATVVQQQLCYPQQQMNWTAAQPMGGNGYPQQASSMPPPQQCPGTNAKLPMRSDAYQRTLEYVQQCQTWRQQGTENGEAQAQLMATGPVDHNSSMNMQLVDENKCLPVMQ</sequence>
<feature type="compositionally biased region" description="Low complexity" evidence="12">
    <location>
        <begin position="638"/>
        <end position="669"/>
    </location>
</feature>
<dbReference type="InterPro" id="IPR056436">
    <property type="entry name" value="Znf-C2H2_ZIC1-5/GLI1-3-like"/>
</dbReference>
<dbReference type="EMBL" id="CAJPEV010003809">
    <property type="protein sequence ID" value="CAG0900577.1"/>
    <property type="molecule type" value="Genomic_DNA"/>
</dbReference>
<feature type="domain" description="C2H2-type" evidence="13">
    <location>
        <begin position="346"/>
        <end position="371"/>
    </location>
</feature>
<dbReference type="FunFam" id="3.30.160.60:FF:000048">
    <property type="entry name" value="GLI family zinc finger 3"/>
    <property type="match status" value="1"/>
</dbReference>
<accession>A0A7R9AD04</accession>
<feature type="region of interest" description="Disordered" evidence="12">
    <location>
        <begin position="374"/>
        <end position="474"/>
    </location>
</feature>
<feature type="region of interest" description="Disordered" evidence="12">
    <location>
        <begin position="1"/>
        <end position="43"/>
    </location>
</feature>
<evidence type="ECO:0000256" key="12">
    <source>
        <dbReference type="SAM" id="MobiDB-lite"/>
    </source>
</evidence>
<evidence type="ECO:0000259" key="13">
    <source>
        <dbReference type="PROSITE" id="PS50157"/>
    </source>
</evidence>
<keyword evidence="10" id="KW-0539">Nucleus</keyword>
<dbReference type="GO" id="GO:0000122">
    <property type="term" value="P:negative regulation of transcription by RNA polymerase II"/>
    <property type="evidence" value="ECO:0007669"/>
    <property type="project" value="UniProtKB-ARBA"/>
</dbReference>
<keyword evidence="6" id="KW-0862">Zinc</keyword>
<dbReference type="GO" id="GO:0140297">
    <property type="term" value="F:DNA-binding transcription factor binding"/>
    <property type="evidence" value="ECO:0007669"/>
    <property type="project" value="UniProtKB-ARBA"/>
</dbReference>
<reference evidence="14" key="1">
    <citation type="submission" date="2020-11" db="EMBL/GenBank/DDBJ databases">
        <authorList>
            <person name="Tran Van P."/>
        </authorList>
    </citation>
    <scope>NUCLEOTIDE SEQUENCE</scope>
</reference>
<dbReference type="Gene3D" id="3.30.160.60">
    <property type="entry name" value="Classic Zinc Finger"/>
    <property type="match status" value="5"/>
</dbReference>
<dbReference type="GO" id="GO:0005634">
    <property type="term" value="C:nucleus"/>
    <property type="evidence" value="ECO:0007669"/>
    <property type="project" value="UniProtKB-SubCell"/>
</dbReference>
<gene>
    <name evidence="14" type="ORF">DSTB1V02_LOCUS11527</name>
</gene>
<feature type="compositionally biased region" description="Polar residues" evidence="12">
    <location>
        <begin position="602"/>
        <end position="634"/>
    </location>
</feature>